<organism evidence="2 3">
    <name type="scientific">Streptomyces ferrugineus</name>
    <dbReference type="NCBI Taxonomy" id="1413221"/>
    <lineage>
        <taxon>Bacteria</taxon>
        <taxon>Bacillati</taxon>
        <taxon>Actinomycetota</taxon>
        <taxon>Actinomycetes</taxon>
        <taxon>Kitasatosporales</taxon>
        <taxon>Streptomycetaceae</taxon>
        <taxon>Streptomyces</taxon>
    </lineage>
</organism>
<dbReference type="EMBL" id="CP063373">
    <property type="protein sequence ID" value="QOV33513.1"/>
    <property type="molecule type" value="Genomic_DNA"/>
</dbReference>
<dbReference type="Proteomes" id="UP000594205">
    <property type="component" value="Chromosome"/>
</dbReference>
<evidence type="ECO:0000313" key="3">
    <source>
        <dbReference type="Proteomes" id="UP000594205"/>
    </source>
</evidence>
<dbReference type="KEGG" id="sfeu:IM697_25260"/>
<proteinExistence type="predicted"/>
<evidence type="ECO:0000313" key="2">
    <source>
        <dbReference type="EMBL" id="QOV33513.1"/>
    </source>
</evidence>
<dbReference type="AlphaFoldDB" id="A0A7M2SDN0"/>
<accession>A0A7M2SDN0</accession>
<keyword evidence="3" id="KW-1185">Reference proteome</keyword>
<sequence length="60" mass="6438">MDAPQESSRNTGLVDITGFSPHLLETVAETNTALGHALRRRLQEADSPQGTTDVVFDSAL</sequence>
<name>A0A7M2SDN0_9ACTN</name>
<evidence type="ECO:0000256" key="1">
    <source>
        <dbReference type="SAM" id="MobiDB-lite"/>
    </source>
</evidence>
<reference evidence="2 3" key="1">
    <citation type="submission" date="2020-10" db="EMBL/GenBank/DDBJ databases">
        <title>Streptomyces ferrugineus complate genome analysis.</title>
        <authorList>
            <person name="Anwar N."/>
        </authorList>
    </citation>
    <scope>NUCLEOTIDE SEQUENCE [LARGE SCALE GENOMIC DNA]</scope>
    <source>
        <strain evidence="2 3">CCTCC AA2014009</strain>
    </source>
</reference>
<gene>
    <name evidence="2" type="ORF">IM697_25260</name>
</gene>
<protein>
    <submittedName>
        <fullName evidence="2">FXSXX-COOH protein</fullName>
    </submittedName>
</protein>
<feature type="region of interest" description="Disordered" evidence="1">
    <location>
        <begin position="39"/>
        <end position="60"/>
    </location>
</feature>
<dbReference type="RefSeq" id="WP_194038389.1">
    <property type="nucleotide sequence ID" value="NZ_CP063373.1"/>
</dbReference>